<protein>
    <recommendedName>
        <fullName evidence="3">Glucose-methanol-choline oxidoreductase N-terminal domain-containing protein</fullName>
    </recommendedName>
</protein>
<reference evidence="4 5" key="1">
    <citation type="submission" date="2020-03" db="EMBL/GenBank/DDBJ databases">
        <title>Draft Genome Sequence of Cudoniella acicularis.</title>
        <authorList>
            <person name="Buettner E."/>
            <person name="Kellner H."/>
        </authorList>
    </citation>
    <scope>NUCLEOTIDE SEQUENCE [LARGE SCALE GENOMIC DNA]</scope>
    <source>
        <strain evidence="4 5">DSM 108380</strain>
    </source>
</reference>
<evidence type="ECO:0000313" key="5">
    <source>
        <dbReference type="Proteomes" id="UP000566819"/>
    </source>
</evidence>
<evidence type="ECO:0000313" key="4">
    <source>
        <dbReference type="EMBL" id="KAF4631407.1"/>
    </source>
</evidence>
<dbReference type="PRINTS" id="PR00081">
    <property type="entry name" value="GDHRDH"/>
</dbReference>
<evidence type="ECO:0000256" key="2">
    <source>
        <dbReference type="SAM" id="SignalP"/>
    </source>
</evidence>
<dbReference type="InterPro" id="IPR000172">
    <property type="entry name" value="GMC_OxRdtase_N"/>
</dbReference>
<dbReference type="Pfam" id="PF05199">
    <property type="entry name" value="GMC_oxred_C"/>
    <property type="match status" value="1"/>
</dbReference>
<name>A0A8H4W2K8_9HELO</name>
<dbReference type="InterPro" id="IPR002347">
    <property type="entry name" value="SDR_fam"/>
</dbReference>
<dbReference type="EMBL" id="JAAMPI010000447">
    <property type="protein sequence ID" value="KAF4631407.1"/>
    <property type="molecule type" value="Genomic_DNA"/>
</dbReference>
<dbReference type="PROSITE" id="PS00624">
    <property type="entry name" value="GMC_OXRED_2"/>
    <property type="match status" value="1"/>
</dbReference>
<dbReference type="Pfam" id="PF00106">
    <property type="entry name" value="adh_short"/>
    <property type="match status" value="1"/>
</dbReference>
<sequence>MGGLGSFLFLALLSVISAVIADDTYDYIVVGSGPGGGTLASNLARAGESVLLLEAGDDQGENLHELIPGLFSVVKDDPLLRWDFFVKYHSDDAITAKFEHLTWKTTDGKFYVGTSPPVGAKQLGVYYPRTGTLGGCATHNAMCAPIPSNSDWQYIADLTGDKSWIPSEMRKHYVNLENNHLVPKGTPGHGFDGFLDITVNGPEYLQNQSQAEEVLRAAARVMGQDPTKLYDLLQRDLNNNDPDRDEQTGLFGFPAHRNPMGRRVTSRDAVVATRDATNSNGTKKYNLTLSVHSFVTKILIDSGAKQSRAKGVEFLVGQSIYGADPRYNASSTGIKKQAFARKEVIVSGGTFNSPQILMLSGIGPKADLDKFGIPIISNLPGVGQNLQDNVEIGVAATSGTVFASKGPSCTYGHGDDPCIPPWKDGKGPYTQGPLDALMARSSVSTSKERDLFFFGLPQTVFRGYWPADTINQIPQDPPNSFDFSMVKMQPQARGTLKLTSASPRDVPEINFKFYEQGASDLQGLADGVMLGRKIFDSINSTLAPFTESFPCKGNRDCDLKETIKAQTWSHHATSTCAIGADNDTLAVLDSKFRVRGVTGLRVVDASSFPKTPGAFPVIPTFMLGMKAAKDILEDSNKWELRSTRIDASDIILQNVTQQVPSTQRNHLLFLMDELPVDHFTRTDAYTPHVYNDVYPSIDPTSPALSQAGKIIIITGASAGIGARGFVPSFAKAKAKAIILVGRNEAGLLAAENQIKLLSPETETLVHVTDVTNIESVASLFEAVKTRFGHADVLISNAGRAGPTLSVADSDPATWWLDFEVNLKGSFLVIQGFLKLLGKERKGTVVNIVSSVAFWTSPKASSYALSKLAGVRLMTFVANENQNNVTAIALHPGIVDTDAVRGPFKKFAVDTPGLPGGTAVWLCTDAARFLNGRMIHTNWSVDDLMARKDEIEKGDDLTVVFQGKFGLEKL</sequence>
<dbReference type="AlphaFoldDB" id="A0A8H4W2K8"/>
<proteinExistence type="inferred from homology"/>
<keyword evidence="5" id="KW-1185">Reference proteome</keyword>
<accession>A0A8H4W2K8</accession>
<comment type="caution">
    <text evidence="4">The sequence shown here is derived from an EMBL/GenBank/DDBJ whole genome shotgun (WGS) entry which is preliminary data.</text>
</comment>
<evidence type="ECO:0000256" key="1">
    <source>
        <dbReference type="ARBA" id="ARBA00010790"/>
    </source>
</evidence>
<dbReference type="InterPro" id="IPR012132">
    <property type="entry name" value="GMC_OxRdtase"/>
</dbReference>
<gene>
    <name evidence="4" type="ORF">G7Y89_g6731</name>
</gene>
<dbReference type="Pfam" id="PF00732">
    <property type="entry name" value="GMC_oxred_N"/>
    <property type="match status" value="1"/>
</dbReference>
<dbReference type="Gene3D" id="3.30.560.10">
    <property type="entry name" value="Glucose Oxidase, domain 3"/>
    <property type="match status" value="1"/>
</dbReference>
<dbReference type="CDD" id="cd05233">
    <property type="entry name" value="SDR_c"/>
    <property type="match status" value="1"/>
</dbReference>
<dbReference type="InterPro" id="IPR036291">
    <property type="entry name" value="NAD(P)-bd_dom_sf"/>
</dbReference>
<organism evidence="4 5">
    <name type="scientific">Cudoniella acicularis</name>
    <dbReference type="NCBI Taxonomy" id="354080"/>
    <lineage>
        <taxon>Eukaryota</taxon>
        <taxon>Fungi</taxon>
        <taxon>Dikarya</taxon>
        <taxon>Ascomycota</taxon>
        <taxon>Pezizomycotina</taxon>
        <taxon>Leotiomycetes</taxon>
        <taxon>Helotiales</taxon>
        <taxon>Tricladiaceae</taxon>
        <taxon>Cudoniella</taxon>
    </lineage>
</organism>
<dbReference type="GO" id="GO:0050660">
    <property type="term" value="F:flavin adenine dinucleotide binding"/>
    <property type="evidence" value="ECO:0007669"/>
    <property type="project" value="InterPro"/>
</dbReference>
<comment type="similarity">
    <text evidence="1">Belongs to the GMC oxidoreductase family.</text>
</comment>
<dbReference type="Gene3D" id="3.40.50.720">
    <property type="entry name" value="NAD(P)-binding Rossmann-like Domain"/>
    <property type="match status" value="1"/>
</dbReference>
<dbReference type="PANTHER" id="PTHR11552:SF80">
    <property type="entry name" value="GMC OXIDOREDUCTASE"/>
    <property type="match status" value="1"/>
</dbReference>
<dbReference type="SUPFAM" id="SSF54373">
    <property type="entry name" value="FAD-linked reductases, C-terminal domain"/>
    <property type="match status" value="1"/>
</dbReference>
<feature type="chain" id="PRO_5034537139" description="Glucose-methanol-choline oxidoreductase N-terminal domain-containing protein" evidence="2">
    <location>
        <begin position="22"/>
        <end position="969"/>
    </location>
</feature>
<dbReference type="PANTHER" id="PTHR11552">
    <property type="entry name" value="GLUCOSE-METHANOL-CHOLINE GMC OXIDOREDUCTASE"/>
    <property type="match status" value="1"/>
</dbReference>
<dbReference type="Proteomes" id="UP000566819">
    <property type="component" value="Unassembled WGS sequence"/>
</dbReference>
<evidence type="ECO:0000259" key="3">
    <source>
        <dbReference type="PROSITE" id="PS00624"/>
    </source>
</evidence>
<dbReference type="InterPro" id="IPR036188">
    <property type="entry name" value="FAD/NAD-bd_sf"/>
</dbReference>
<dbReference type="GO" id="GO:0016614">
    <property type="term" value="F:oxidoreductase activity, acting on CH-OH group of donors"/>
    <property type="evidence" value="ECO:0007669"/>
    <property type="project" value="InterPro"/>
</dbReference>
<keyword evidence="2" id="KW-0732">Signal</keyword>
<dbReference type="OrthoDB" id="269227at2759"/>
<dbReference type="SUPFAM" id="SSF51905">
    <property type="entry name" value="FAD/NAD(P)-binding domain"/>
    <property type="match status" value="1"/>
</dbReference>
<feature type="domain" description="Glucose-methanol-choline oxidoreductase N-terminal" evidence="3">
    <location>
        <begin position="349"/>
        <end position="363"/>
    </location>
</feature>
<feature type="signal peptide" evidence="2">
    <location>
        <begin position="1"/>
        <end position="21"/>
    </location>
</feature>
<dbReference type="Gene3D" id="3.50.50.60">
    <property type="entry name" value="FAD/NAD(P)-binding domain"/>
    <property type="match status" value="1"/>
</dbReference>
<dbReference type="InterPro" id="IPR007867">
    <property type="entry name" value="GMC_OxRtase_C"/>
</dbReference>
<dbReference type="SUPFAM" id="SSF51735">
    <property type="entry name" value="NAD(P)-binding Rossmann-fold domains"/>
    <property type="match status" value="1"/>
</dbReference>